<feature type="compositionally biased region" description="Polar residues" evidence="1">
    <location>
        <begin position="68"/>
        <end position="87"/>
    </location>
</feature>
<dbReference type="InterPro" id="IPR015915">
    <property type="entry name" value="Kelch-typ_b-propeller"/>
</dbReference>
<evidence type="ECO:0000256" key="1">
    <source>
        <dbReference type="SAM" id="MobiDB-lite"/>
    </source>
</evidence>
<dbReference type="Proteomes" id="UP000078561">
    <property type="component" value="Unassembled WGS sequence"/>
</dbReference>
<dbReference type="OrthoDB" id="2363417at2759"/>
<accession>A0A168MNL4</accession>
<dbReference type="Gene3D" id="2.120.10.80">
    <property type="entry name" value="Kelch-type beta propeller"/>
    <property type="match status" value="1"/>
</dbReference>
<name>A0A168MNL4_ABSGL</name>
<sequence length="87" mass="9725">MDPTNNYTRYQHSATLIDSSIYIIGGWNTHVFLPNNPDFGADMLEIRTYQTVDGTWGTIRAEGRADGQTITPRSQHSATLSQSCHHS</sequence>
<organism evidence="2">
    <name type="scientific">Absidia glauca</name>
    <name type="common">Pin mould</name>
    <dbReference type="NCBI Taxonomy" id="4829"/>
    <lineage>
        <taxon>Eukaryota</taxon>
        <taxon>Fungi</taxon>
        <taxon>Fungi incertae sedis</taxon>
        <taxon>Mucoromycota</taxon>
        <taxon>Mucoromycotina</taxon>
        <taxon>Mucoromycetes</taxon>
        <taxon>Mucorales</taxon>
        <taxon>Cunninghamellaceae</taxon>
        <taxon>Absidia</taxon>
    </lineage>
</organism>
<dbReference type="InterPro" id="IPR006652">
    <property type="entry name" value="Kelch_1"/>
</dbReference>
<dbReference type="SUPFAM" id="SSF117281">
    <property type="entry name" value="Kelch motif"/>
    <property type="match status" value="1"/>
</dbReference>
<gene>
    <name evidence="2" type="primary">ABSGL_04459.1 scaffold 5468</name>
</gene>
<dbReference type="EMBL" id="LT552380">
    <property type="protein sequence ID" value="SAL98888.1"/>
    <property type="molecule type" value="Genomic_DNA"/>
</dbReference>
<proteinExistence type="predicted"/>
<feature type="region of interest" description="Disordered" evidence="1">
    <location>
        <begin position="64"/>
        <end position="87"/>
    </location>
</feature>
<reference evidence="2" key="1">
    <citation type="submission" date="2016-04" db="EMBL/GenBank/DDBJ databases">
        <authorList>
            <person name="Evans L.H."/>
            <person name="Alamgir A."/>
            <person name="Owens N."/>
            <person name="Weber N.D."/>
            <person name="Virtaneva K."/>
            <person name="Barbian K."/>
            <person name="Babar A."/>
            <person name="Rosenke K."/>
        </authorList>
    </citation>
    <scope>NUCLEOTIDE SEQUENCE [LARGE SCALE GENOMIC DNA]</scope>
    <source>
        <strain evidence="2">CBS 101.48</strain>
    </source>
</reference>
<dbReference type="InParanoid" id="A0A168MNL4"/>
<dbReference type="Pfam" id="PF01344">
    <property type="entry name" value="Kelch_1"/>
    <property type="match status" value="1"/>
</dbReference>
<keyword evidence="3" id="KW-1185">Reference proteome</keyword>
<protein>
    <submittedName>
        <fullName evidence="2">Uncharacterized protein</fullName>
    </submittedName>
</protein>
<evidence type="ECO:0000313" key="3">
    <source>
        <dbReference type="Proteomes" id="UP000078561"/>
    </source>
</evidence>
<dbReference type="AlphaFoldDB" id="A0A168MNL4"/>
<evidence type="ECO:0000313" key="2">
    <source>
        <dbReference type="EMBL" id="SAL98888.1"/>
    </source>
</evidence>